<sequence>MVVVDPEHTLHDKILTQLASIRMSSNGNPPRPPPAQTRWNRIISSTNSSLELVQQESHRQSLSIVTNIGNNPRKISAIPVSVSEDESLSCREDEDIYTPVSSRSYLLTPDSPPCSTPAEWKAALPKEPLQLTFGIELEHVFAYDMILDRERNRAMSTMYIPQEILRRAGIKSTVENHSPVHWDLHIDGSIREPERKLHAEDIPGKVIKSDAIWRGVGHELVSRKLPAPTILTNFTAFKSSDAMREIEYVVNTVHGTSTDPWAVMVNDSCGLHVHVARCPQDGSNAVMLPLPVLQHLAYLLAQFEELISFLHPPNRRGADHNGRSCFWVGSNLMGVRRSSHYCLRHAQINLENAREKIFAKNMTAERLAKLMGTEIPGYIDASEMKEEVLLKDRAYNRSVTERTKFVNFARIESSECDDDERTVEFRQHRGTMDFLEIAHWVYFVLSLVKAAERLAMKDDLVVTDFSSDSQGRPTAQRKLSFLARQGLKYEDRPAALEDQYTQFFDLLGFDWEPRNYWLTKWCEYNPYNPNAPYQQDETGRERLFARYLDTVTSDTFQQSSNTSSQPDEPGSSPDVRGSPRAAASAHSSTNFSEVEFFIQSQRTFRPPPSSPYIDVNRPLGSPRTWLLTPSESLCSTPDGWKATLPQEPLQLTYGIELEHLFTFNSQPSPRWQWIFKKRPSKNSGRGWDASGTERPEIVVEDLDNSEAPGFTDNAIRDQSGEVLEQAPEGAPTEYDTYDTMTMQQTILRQQQLTCTVNNSSVAQWEIKGDGSIWGPDKTGDDNWLRKSLPGKRISKNKEADWLAPTRGHELVSRVLGAPSDLSSFDTFQRNRDLQEIGHFLRAMHGAPPDPWGVFVNETCGFHMHVARVPQDGSREVMLPLPVLQHLAYLLLQYEELITSLHAPERRALAIGDAPVPQHFASNLMGLRRSAHLCPFHVQIESDKAQRKIFAADMTSERLAKLKDADIFPCYSTVDLLDEIALRPERPVTHITTRYKFVNFTRLLNEYIGPEAKTIEFRQHRATLDFVEISHWIHFVLSLVKAAERKASSSEPASPPIHYTSTDAAHRARTHKTLKHQSKQGDKYNRRHGKLADQFVKFFNLLGFDEETRQYWTGKFREYNPEGTLLVAEDEVGAERIVTREDECPACRREREDFALEASWAAERGEAFP</sequence>
<comment type="caution">
    <text evidence="2">The sequence shown here is derived from an EMBL/GenBank/DDBJ whole genome shotgun (WGS) entry which is preliminary data.</text>
</comment>
<feature type="compositionally biased region" description="Polar residues" evidence="1">
    <location>
        <begin position="555"/>
        <end position="566"/>
    </location>
</feature>
<dbReference type="AlphaFoldDB" id="A0AA38X2P5"/>
<evidence type="ECO:0000313" key="2">
    <source>
        <dbReference type="EMBL" id="KAJ9605733.1"/>
    </source>
</evidence>
<organism evidence="2 3">
    <name type="scientific">Cladophialophora chaetospira</name>
    <dbReference type="NCBI Taxonomy" id="386627"/>
    <lineage>
        <taxon>Eukaryota</taxon>
        <taxon>Fungi</taxon>
        <taxon>Dikarya</taxon>
        <taxon>Ascomycota</taxon>
        <taxon>Pezizomycotina</taxon>
        <taxon>Eurotiomycetes</taxon>
        <taxon>Chaetothyriomycetidae</taxon>
        <taxon>Chaetothyriales</taxon>
        <taxon>Herpotrichiellaceae</taxon>
        <taxon>Cladophialophora</taxon>
    </lineage>
</organism>
<dbReference type="PANTHER" id="PTHR36847:SF1">
    <property type="entry name" value="AMIDOLIGASE ENZYME"/>
    <property type="match status" value="1"/>
</dbReference>
<dbReference type="Proteomes" id="UP001172673">
    <property type="component" value="Unassembled WGS sequence"/>
</dbReference>
<feature type="compositionally biased region" description="Basic residues" evidence="1">
    <location>
        <begin position="1066"/>
        <end position="1077"/>
    </location>
</feature>
<dbReference type="EMBL" id="JAPDRK010000015">
    <property type="protein sequence ID" value="KAJ9605733.1"/>
    <property type="molecule type" value="Genomic_DNA"/>
</dbReference>
<evidence type="ECO:0008006" key="4">
    <source>
        <dbReference type="Google" id="ProtNLM"/>
    </source>
</evidence>
<accession>A0AA38X2P5</accession>
<feature type="region of interest" description="Disordered" evidence="1">
    <location>
        <begin position="1048"/>
        <end position="1082"/>
    </location>
</feature>
<protein>
    <recommendedName>
        <fullName evidence="4">Amidoligase enzyme</fullName>
    </recommendedName>
</protein>
<feature type="region of interest" description="Disordered" evidence="1">
    <location>
        <begin position="555"/>
        <end position="587"/>
    </location>
</feature>
<reference evidence="2" key="1">
    <citation type="submission" date="2022-10" db="EMBL/GenBank/DDBJ databases">
        <title>Culturing micro-colonial fungi from biological soil crusts in the Mojave desert and describing Neophaeococcomyces mojavensis, and introducing the new genera and species Taxawa tesnikishii.</title>
        <authorList>
            <person name="Kurbessoian T."/>
            <person name="Stajich J.E."/>
        </authorList>
    </citation>
    <scope>NUCLEOTIDE SEQUENCE</scope>
    <source>
        <strain evidence="2">TK_41</strain>
    </source>
</reference>
<proteinExistence type="predicted"/>
<evidence type="ECO:0000256" key="1">
    <source>
        <dbReference type="SAM" id="MobiDB-lite"/>
    </source>
</evidence>
<evidence type="ECO:0000313" key="3">
    <source>
        <dbReference type="Proteomes" id="UP001172673"/>
    </source>
</evidence>
<dbReference type="PANTHER" id="PTHR36847">
    <property type="entry name" value="AMIDOLIGASE ENZYME"/>
    <property type="match status" value="1"/>
</dbReference>
<gene>
    <name evidence="2" type="ORF">H2200_009582</name>
</gene>
<keyword evidence="3" id="KW-1185">Reference proteome</keyword>
<name>A0AA38X2P5_9EURO</name>